<proteinExistence type="predicted"/>
<evidence type="ECO:0000313" key="2">
    <source>
        <dbReference type="Proteomes" id="UP000322667"/>
    </source>
</evidence>
<evidence type="ECO:0000313" key="1">
    <source>
        <dbReference type="EMBL" id="TYH80638.1"/>
    </source>
</evidence>
<accession>A0A5D2LN13</accession>
<sequence length="69" mass="8044">MPNDLPITYVFMVVQRNNKLLCFINLHLYKAYMAIIPGCWNLTEMSETRIATCKHHINKGITEHKIVLV</sequence>
<reference evidence="1 2" key="1">
    <citation type="submission" date="2019-07" db="EMBL/GenBank/DDBJ databases">
        <title>WGS assembly of Gossypium tomentosum.</title>
        <authorList>
            <person name="Chen Z.J."/>
            <person name="Sreedasyam A."/>
            <person name="Ando A."/>
            <person name="Song Q."/>
            <person name="De L."/>
            <person name="Hulse-Kemp A."/>
            <person name="Ding M."/>
            <person name="Ye W."/>
            <person name="Kirkbride R."/>
            <person name="Jenkins J."/>
            <person name="Plott C."/>
            <person name="Lovell J."/>
            <person name="Lin Y.-M."/>
            <person name="Vaughn R."/>
            <person name="Liu B."/>
            <person name="Li W."/>
            <person name="Simpson S."/>
            <person name="Scheffler B."/>
            <person name="Saski C."/>
            <person name="Grover C."/>
            <person name="Hu G."/>
            <person name="Conover J."/>
            <person name="Carlson J."/>
            <person name="Shu S."/>
            <person name="Boston L."/>
            <person name="Williams M."/>
            <person name="Peterson D."/>
            <person name="Mcgee K."/>
            <person name="Jones D."/>
            <person name="Wendel J."/>
            <person name="Stelly D."/>
            <person name="Grimwood J."/>
            <person name="Schmutz J."/>
        </authorList>
    </citation>
    <scope>NUCLEOTIDE SEQUENCE [LARGE SCALE GENOMIC DNA]</scope>
    <source>
        <strain evidence="1">7179.01</strain>
    </source>
</reference>
<dbReference type="Proteomes" id="UP000322667">
    <property type="component" value="Chromosome D03"/>
</dbReference>
<organism evidence="1 2">
    <name type="scientific">Gossypium tomentosum</name>
    <name type="common">Hawaiian cotton</name>
    <name type="synonym">Gossypium sandvicense</name>
    <dbReference type="NCBI Taxonomy" id="34277"/>
    <lineage>
        <taxon>Eukaryota</taxon>
        <taxon>Viridiplantae</taxon>
        <taxon>Streptophyta</taxon>
        <taxon>Embryophyta</taxon>
        <taxon>Tracheophyta</taxon>
        <taxon>Spermatophyta</taxon>
        <taxon>Magnoliopsida</taxon>
        <taxon>eudicotyledons</taxon>
        <taxon>Gunneridae</taxon>
        <taxon>Pentapetalae</taxon>
        <taxon>rosids</taxon>
        <taxon>malvids</taxon>
        <taxon>Malvales</taxon>
        <taxon>Malvaceae</taxon>
        <taxon>Malvoideae</taxon>
        <taxon>Gossypium</taxon>
    </lineage>
</organism>
<protein>
    <submittedName>
        <fullName evidence="1">Uncharacterized protein</fullName>
    </submittedName>
</protein>
<name>A0A5D2LN13_GOSTO</name>
<keyword evidence="2" id="KW-1185">Reference proteome</keyword>
<dbReference type="EMBL" id="CM017625">
    <property type="protein sequence ID" value="TYH80638.1"/>
    <property type="molecule type" value="Genomic_DNA"/>
</dbReference>
<dbReference type="AlphaFoldDB" id="A0A5D2LN13"/>
<gene>
    <name evidence="1" type="ORF">ES332_D03G145700v1</name>
</gene>